<keyword evidence="3" id="KW-1185">Reference proteome</keyword>
<name>A0A8H6M6A6_9AGAR</name>
<dbReference type="AlphaFoldDB" id="A0A8H6M6A6"/>
<evidence type="ECO:0008006" key="4">
    <source>
        <dbReference type="Google" id="ProtNLM"/>
    </source>
</evidence>
<protein>
    <recommendedName>
        <fullName evidence="4">Secreted protein</fullName>
    </recommendedName>
</protein>
<evidence type="ECO:0000313" key="2">
    <source>
        <dbReference type="EMBL" id="KAF6757368.1"/>
    </source>
</evidence>
<dbReference type="EMBL" id="JACGCI010000022">
    <property type="protein sequence ID" value="KAF6757368.1"/>
    <property type="molecule type" value="Genomic_DNA"/>
</dbReference>
<organism evidence="2 3">
    <name type="scientific">Ephemerocybe angulata</name>
    <dbReference type="NCBI Taxonomy" id="980116"/>
    <lineage>
        <taxon>Eukaryota</taxon>
        <taxon>Fungi</taxon>
        <taxon>Dikarya</taxon>
        <taxon>Basidiomycota</taxon>
        <taxon>Agaricomycotina</taxon>
        <taxon>Agaricomycetes</taxon>
        <taxon>Agaricomycetidae</taxon>
        <taxon>Agaricales</taxon>
        <taxon>Agaricineae</taxon>
        <taxon>Psathyrellaceae</taxon>
        <taxon>Ephemerocybe</taxon>
    </lineage>
</organism>
<comment type="caution">
    <text evidence="2">The sequence shown here is derived from an EMBL/GenBank/DDBJ whole genome shotgun (WGS) entry which is preliminary data.</text>
</comment>
<proteinExistence type="predicted"/>
<feature type="signal peptide" evidence="1">
    <location>
        <begin position="1"/>
        <end position="25"/>
    </location>
</feature>
<gene>
    <name evidence="2" type="ORF">DFP72DRAFT_232194</name>
</gene>
<sequence length="76" mass="8620">MSQRIANITFIILLFIPVPCPKAPTEVPQADNHSIVPTITYRHHKIPARSETSRWLSEHPSQSSPRYIFLSSAPQL</sequence>
<feature type="chain" id="PRO_5034219298" description="Secreted protein" evidence="1">
    <location>
        <begin position="26"/>
        <end position="76"/>
    </location>
</feature>
<accession>A0A8H6M6A6</accession>
<evidence type="ECO:0000256" key="1">
    <source>
        <dbReference type="SAM" id="SignalP"/>
    </source>
</evidence>
<reference evidence="2 3" key="1">
    <citation type="submission" date="2020-07" db="EMBL/GenBank/DDBJ databases">
        <title>Comparative genomics of pyrophilous fungi reveals a link between fire events and developmental genes.</title>
        <authorList>
            <consortium name="DOE Joint Genome Institute"/>
            <person name="Steindorff A.S."/>
            <person name="Carver A."/>
            <person name="Calhoun S."/>
            <person name="Stillman K."/>
            <person name="Liu H."/>
            <person name="Lipzen A."/>
            <person name="Pangilinan J."/>
            <person name="Labutti K."/>
            <person name="Bruns T.D."/>
            <person name="Grigoriev I.V."/>
        </authorList>
    </citation>
    <scope>NUCLEOTIDE SEQUENCE [LARGE SCALE GENOMIC DNA]</scope>
    <source>
        <strain evidence="2 3">CBS 144469</strain>
    </source>
</reference>
<dbReference type="Proteomes" id="UP000521943">
    <property type="component" value="Unassembled WGS sequence"/>
</dbReference>
<evidence type="ECO:0000313" key="3">
    <source>
        <dbReference type="Proteomes" id="UP000521943"/>
    </source>
</evidence>
<keyword evidence="1" id="KW-0732">Signal</keyword>